<evidence type="ECO:0000313" key="2">
    <source>
        <dbReference type="EMBL" id="OQO02203.1"/>
    </source>
</evidence>
<dbReference type="GO" id="GO:0005634">
    <property type="term" value="C:nucleus"/>
    <property type="evidence" value="ECO:0007669"/>
    <property type="project" value="TreeGrafter"/>
</dbReference>
<name>A0A1V8SSS1_9PEZI</name>
<dbReference type="GO" id="GO:0019901">
    <property type="term" value="F:protein kinase binding"/>
    <property type="evidence" value="ECO:0007669"/>
    <property type="project" value="InterPro"/>
</dbReference>
<feature type="compositionally biased region" description="Basic residues" evidence="1">
    <location>
        <begin position="587"/>
        <end position="597"/>
    </location>
</feature>
<feature type="region of interest" description="Disordered" evidence="1">
    <location>
        <begin position="51"/>
        <end position="73"/>
    </location>
</feature>
<organism evidence="2 3">
    <name type="scientific">Cryoendolithus antarcticus</name>
    <dbReference type="NCBI Taxonomy" id="1507870"/>
    <lineage>
        <taxon>Eukaryota</taxon>
        <taxon>Fungi</taxon>
        <taxon>Dikarya</taxon>
        <taxon>Ascomycota</taxon>
        <taxon>Pezizomycotina</taxon>
        <taxon>Dothideomycetes</taxon>
        <taxon>Dothideomycetidae</taxon>
        <taxon>Cladosporiales</taxon>
        <taxon>Cladosporiaceae</taxon>
        <taxon>Cryoendolithus</taxon>
    </lineage>
</organism>
<gene>
    <name evidence="2" type="ORF">B0A48_11757</name>
</gene>
<evidence type="ECO:0008006" key="4">
    <source>
        <dbReference type="Google" id="ProtNLM"/>
    </source>
</evidence>
<dbReference type="SUPFAM" id="SSF47954">
    <property type="entry name" value="Cyclin-like"/>
    <property type="match status" value="1"/>
</dbReference>
<sequence>MSVLTLSPSDLGSHFLASRGSGPYEPSIASSASSSQLSVFSGTASEHSSVASSISDDFRSSQDERDCVPPGLRLSALGESQGLHPCKQQLSYADVTSVPSDQRQHPRRSSLAKHQRPPPLVRQAERKLTFVDNLVDSATQMVEVIWPLSMVPCPTESSSGRCVLPLRTYIEETLRRSRTSYSTLQVALYYLVLIKAFVPKHDFTTEQSSDCAASRALMCGRRMFLAALILASKYLQDRNYSAKAWSKMSGLKVAEINSNERTFLSKIDWKLHIAKPLFDRWTEVVLKYQTQMSSTIPGFSIEMEEYCWKKLVPMLTPALDDIPLPETMASTLMRPSLSPCVSSPATPTPSHAGMTFKHMSIVDQDTTPTPSIMCPPSFLEPQPDLLPPTLPRMGPLPTPQMTPQYTASNTPAASVFKQRRPSICSAMALAQYASINRCTSDSISRRSASRDCGSSRRLSISSMLSMRSSPESMISDDTRSSRASSISSVTTASSAASSVALPRPILARLATTRNARQTAHSMDYMVDDAKPEGSACKPIIIAEDEEAHLVPSPPDFSISEKALHAPHRHSKHQHQHTPSAPAATEKSRKRHRVSRGNRRSDFYDEVRFQLEDQDVHMADLVDDDEDMVAPSPAATQASAMLRGQAWAGAYREAQEPATITKRDGLRVPVQRTDSKRSCCTSKMDFQRTPKAVWAGL</sequence>
<feature type="compositionally biased region" description="Basic and acidic residues" evidence="1">
    <location>
        <begin position="56"/>
        <end position="67"/>
    </location>
</feature>
<dbReference type="Gene3D" id="1.10.472.10">
    <property type="entry name" value="Cyclin-like"/>
    <property type="match status" value="1"/>
</dbReference>
<dbReference type="GO" id="GO:0000307">
    <property type="term" value="C:cyclin-dependent protein kinase holoenzyme complex"/>
    <property type="evidence" value="ECO:0007669"/>
    <property type="project" value="TreeGrafter"/>
</dbReference>
<dbReference type="STRING" id="1507870.A0A1V8SSS1"/>
<reference evidence="3" key="1">
    <citation type="submission" date="2017-03" db="EMBL/GenBank/DDBJ databases">
        <title>Genomes of endolithic fungi from Antarctica.</title>
        <authorList>
            <person name="Coleine C."/>
            <person name="Masonjones S."/>
            <person name="Stajich J.E."/>
        </authorList>
    </citation>
    <scope>NUCLEOTIDE SEQUENCE [LARGE SCALE GENOMIC DNA]</scope>
    <source>
        <strain evidence="3">CCFEE 5527</strain>
    </source>
</reference>
<feature type="compositionally biased region" description="Basic residues" evidence="1">
    <location>
        <begin position="105"/>
        <end position="116"/>
    </location>
</feature>
<dbReference type="InterPro" id="IPR036915">
    <property type="entry name" value="Cyclin-like_sf"/>
</dbReference>
<feature type="region of interest" description="Disordered" evidence="1">
    <location>
        <begin position="95"/>
        <end position="119"/>
    </location>
</feature>
<keyword evidence="3" id="KW-1185">Reference proteome</keyword>
<comment type="caution">
    <text evidence="2">The sequence shown here is derived from an EMBL/GenBank/DDBJ whole genome shotgun (WGS) entry which is preliminary data.</text>
</comment>
<dbReference type="GO" id="GO:0016538">
    <property type="term" value="F:cyclin-dependent protein serine/threonine kinase regulator activity"/>
    <property type="evidence" value="ECO:0007669"/>
    <property type="project" value="TreeGrafter"/>
</dbReference>
<proteinExistence type="predicted"/>
<dbReference type="AlphaFoldDB" id="A0A1V8SSS1"/>
<dbReference type="InParanoid" id="A0A1V8SSS1"/>
<dbReference type="OrthoDB" id="286814at2759"/>
<dbReference type="CDD" id="cd20557">
    <property type="entry name" value="CYCLIN_ScPCL1-like"/>
    <property type="match status" value="1"/>
</dbReference>
<dbReference type="PANTHER" id="PTHR15615:SF36">
    <property type="entry name" value="PHO85 CYCLIN-5"/>
    <property type="match status" value="1"/>
</dbReference>
<evidence type="ECO:0000256" key="1">
    <source>
        <dbReference type="SAM" id="MobiDB-lite"/>
    </source>
</evidence>
<protein>
    <recommendedName>
        <fullName evidence="4">Cyclin N-terminal domain-containing protein</fullName>
    </recommendedName>
</protein>
<dbReference type="Pfam" id="PF08613">
    <property type="entry name" value="Cyclin"/>
    <property type="match status" value="1"/>
</dbReference>
<feature type="region of interest" description="Disordered" evidence="1">
    <location>
        <begin position="443"/>
        <end position="494"/>
    </location>
</feature>
<dbReference type="EMBL" id="NAJO01000028">
    <property type="protein sequence ID" value="OQO02203.1"/>
    <property type="molecule type" value="Genomic_DNA"/>
</dbReference>
<dbReference type="PANTHER" id="PTHR15615">
    <property type="match status" value="1"/>
</dbReference>
<dbReference type="InterPro" id="IPR013922">
    <property type="entry name" value="Cyclin_PHO80-like"/>
</dbReference>
<feature type="compositionally biased region" description="Basic residues" evidence="1">
    <location>
        <begin position="564"/>
        <end position="575"/>
    </location>
</feature>
<evidence type="ECO:0000313" key="3">
    <source>
        <dbReference type="Proteomes" id="UP000192596"/>
    </source>
</evidence>
<feature type="compositionally biased region" description="Low complexity" evidence="1">
    <location>
        <begin position="455"/>
        <end position="494"/>
    </location>
</feature>
<dbReference type="Proteomes" id="UP000192596">
    <property type="component" value="Unassembled WGS sequence"/>
</dbReference>
<accession>A0A1V8SSS1</accession>
<feature type="region of interest" description="Disordered" evidence="1">
    <location>
        <begin position="550"/>
        <end position="600"/>
    </location>
</feature>